<dbReference type="STRING" id="5288.A0A5C5FYD3"/>
<sequence>GATVISYVHDGRERFFTSTKSDISTSDPAAIRGGVPVCWPIFGPPNLDNPLHAQLKQHGFARTSVWQLDTVDESEGQGVKAVFKLEPTPEIQAVWPQPFLLRYTVHLQAYSLSLSLAVTNPSSAIAPLHFQALLHAYFRLPEGTLPRDVRVTPLESLAFLDKVAGAKQKETERRKVVDVDGPKGEVDRVYYRAPDRLELAFGGAQQGEVLKVHKTNLPDAVLWNPGPDKGKTIVDMEEGGADRYVCLEPGLVEPFEALEPGKTWEGGFEMSFA</sequence>
<evidence type="ECO:0000256" key="1">
    <source>
        <dbReference type="ARBA" id="ARBA00001096"/>
    </source>
</evidence>
<dbReference type="InterPro" id="IPR014718">
    <property type="entry name" value="GH-type_carb-bd"/>
</dbReference>
<evidence type="ECO:0000256" key="3">
    <source>
        <dbReference type="ARBA" id="ARBA00012083"/>
    </source>
</evidence>
<dbReference type="GO" id="GO:0005737">
    <property type="term" value="C:cytoplasm"/>
    <property type="evidence" value="ECO:0007669"/>
    <property type="project" value="TreeGrafter"/>
</dbReference>
<feature type="active site" evidence="5">
    <location>
        <position position="135"/>
    </location>
</feature>
<dbReference type="GO" id="GO:0030246">
    <property type="term" value="F:carbohydrate binding"/>
    <property type="evidence" value="ECO:0007669"/>
    <property type="project" value="InterPro"/>
</dbReference>
<dbReference type="InterPro" id="IPR011013">
    <property type="entry name" value="Gal_mutarotase_sf_dom"/>
</dbReference>
<evidence type="ECO:0000256" key="4">
    <source>
        <dbReference type="ARBA" id="ARBA00023235"/>
    </source>
</evidence>
<name>A0A5C5FYD3_9BASI</name>
<dbReference type="GO" id="GO:0005975">
    <property type="term" value="P:carbohydrate metabolic process"/>
    <property type="evidence" value="ECO:0007669"/>
    <property type="project" value="InterPro"/>
</dbReference>
<dbReference type="OrthoDB" id="1659429at2759"/>
<accession>A0A5C5FYD3</accession>
<organism evidence="7 8">
    <name type="scientific">Rhodotorula diobovata</name>
    <dbReference type="NCBI Taxonomy" id="5288"/>
    <lineage>
        <taxon>Eukaryota</taxon>
        <taxon>Fungi</taxon>
        <taxon>Dikarya</taxon>
        <taxon>Basidiomycota</taxon>
        <taxon>Pucciniomycotina</taxon>
        <taxon>Microbotryomycetes</taxon>
        <taxon>Sporidiobolales</taxon>
        <taxon>Sporidiobolaceae</taxon>
        <taxon>Rhodotorula</taxon>
    </lineage>
</organism>
<evidence type="ECO:0000256" key="6">
    <source>
        <dbReference type="PIRSR" id="PIRSR016020-2"/>
    </source>
</evidence>
<evidence type="ECO:0000256" key="5">
    <source>
        <dbReference type="PIRSR" id="PIRSR016020-1"/>
    </source>
</evidence>
<dbReference type="PANTHER" id="PTHR11122">
    <property type="entry name" value="APOSPORY-ASSOCIATED PROTEIN C-RELATED"/>
    <property type="match status" value="1"/>
</dbReference>
<dbReference type="InterPro" id="IPR008183">
    <property type="entry name" value="Aldose_1/G6P_1-epimerase"/>
</dbReference>
<comment type="caution">
    <text evidence="7">The sequence shown here is derived from an EMBL/GenBank/DDBJ whole genome shotgun (WGS) entry which is preliminary data.</text>
</comment>
<dbReference type="Pfam" id="PF01263">
    <property type="entry name" value="Aldose_epim"/>
    <property type="match status" value="1"/>
</dbReference>
<proteinExistence type="inferred from homology"/>
<reference evidence="7 8" key="1">
    <citation type="submission" date="2019-03" db="EMBL/GenBank/DDBJ databases">
        <title>Rhodosporidium diobovatum UCD-FST 08-225 genome sequencing, assembly, and annotation.</title>
        <authorList>
            <person name="Fakankun I.U."/>
            <person name="Fristensky B."/>
            <person name="Levin D.B."/>
        </authorList>
    </citation>
    <scope>NUCLEOTIDE SEQUENCE [LARGE SCALE GENOMIC DNA]</scope>
    <source>
        <strain evidence="7 8">UCD-FST 08-225</strain>
    </source>
</reference>
<dbReference type="GO" id="GO:0047938">
    <property type="term" value="F:glucose-6-phosphate 1-epimerase activity"/>
    <property type="evidence" value="ECO:0007669"/>
    <property type="project" value="UniProtKB-EC"/>
</dbReference>
<dbReference type="Proteomes" id="UP000311382">
    <property type="component" value="Unassembled WGS sequence"/>
</dbReference>
<feature type="active site" evidence="5">
    <location>
        <position position="248"/>
    </location>
</feature>
<protein>
    <recommendedName>
        <fullName evidence="3">glucose-6-phosphate 1-epimerase</fullName>
        <ecNumber evidence="3">5.1.3.15</ecNumber>
    </recommendedName>
</protein>
<dbReference type="SUPFAM" id="SSF74650">
    <property type="entry name" value="Galactose mutarotase-like"/>
    <property type="match status" value="1"/>
</dbReference>
<gene>
    <name evidence="7" type="ORF">DMC30DRAFT_349983</name>
</gene>
<dbReference type="InterPro" id="IPR025532">
    <property type="entry name" value="G6P_1-epimerase"/>
</dbReference>
<comment type="catalytic activity">
    <reaction evidence="1">
        <text>alpha-D-glucose 6-phosphate = beta-D-glucose 6-phosphate</text>
        <dbReference type="Rhea" id="RHEA:16249"/>
        <dbReference type="ChEBI" id="CHEBI:58225"/>
        <dbReference type="ChEBI" id="CHEBI:58247"/>
        <dbReference type="EC" id="5.1.3.15"/>
    </reaction>
</comment>
<dbReference type="EC" id="5.1.3.15" evidence="3"/>
<feature type="non-terminal residue" evidence="7">
    <location>
        <position position="1"/>
    </location>
</feature>
<keyword evidence="8" id="KW-1185">Reference proteome</keyword>
<evidence type="ECO:0000313" key="8">
    <source>
        <dbReference type="Proteomes" id="UP000311382"/>
    </source>
</evidence>
<dbReference type="PANTHER" id="PTHR11122:SF13">
    <property type="entry name" value="GLUCOSE-6-PHOSPHATE 1-EPIMERASE"/>
    <property type="match status" value="1"/>
</dbReference>
<evidence type="ECO:0000313" key="7">
    <source>
        <dbReference type="EMBL" id="TNY21808.1"/>
    </source>
</evidence>
<feature type="binding site" evidence="6">
    <location>
        <position position="32"/>
    </location>
    <ligand>
        <name>substrate</name>
    </ligand>
</feature>
<dbReference type="EMBL" id="SOZI01000036">
    <property type="protein sequence ID" value="TNY21808.1"/>
    <property type="molecule type" value="Genomic_DNA"/>
</dbReference>
<dbReference type="PIRSF" id="PIRSF016020">
    <property type="entry name" value="PHexose_mutarotase"/>
    <property type="match status" value="1"/>
</dbReference>
<comment type="similarity">
    <text evidence="2">Belongs to the glucose-6-phosphate 1-epimerase family.</text>
</comment>
<keyword evidence="4" id="KW-0413">Isomerase</keyword>
<evidence type="ECO:0000256" key="2">
    <source>
        <dbReference type="ARBA" id="ARBA00005866"/>
    </source>
</evidence>
<feature type="binding site" evidence="6">
    <location>
        <position position="62"/>
    </location>
    <ligand>
        <name>substrate</name>
    </ligand>
</feature>
<dbReference type="Gene3D" id="2.70.98.10">
    <property type="match status" value="1"/>
</dbReference>
<feature type="binding site" evidence="6">
    <location>
        <position position="57"/>
    </location>
    <ligand>
        <name>substrate</name>
    </ligand>
</feature>
<dbReference type="AlphaFoldDB" id="A0A5C5FYD3"/>